<dbReference type="AlphaFoldDB" id="A0A1M6LTU1"/>
<evidence type="ECO:0000313" key="4">
    <source>
        <dbReference type="Proteomes" id="UP000184082"/>
    </source>
</evidence>
<keyword evidence="1" id="KW-0812">Transmembrane</keyword>
<name>A0A1M6LTU1_9FIRM</name>
<evidence type="ECO:0000256" key="1">
    <source>
        <dbReference type="SAM" id="Phobius"/>
    </source>
</evidence>
<dbReference type="SMART" id="SM00909">
    <property type="entry name" value="Germane"/>
    <property type="match status" value="1"/>
</dbReference>
<dbReference type="Pfam" id="PF10646">
    <property type="entry name" value="Germane"/>
    <property type="match status" value="1"/>
</dbReference>
<organism evidence="3 4">
    <name type="scientific">Caminicella sporogenes DSM 14501</name>
    <dbReference type="NCBI Taxonomy" id="1121266"/>
    <lineage>
        <taxon>Bacteria</taxon>
        <taxon>Bacillati</taxon>
        <taxon>Bacillota</taxon>
        <taxon>Clostridia</taxon>
        <taxon>Peptostreptococcales</taxon>
        <taxon>Caminicellaceae</taxon>
        <taxon>Caminicella</taxon>
    </lineage>
</organism>
<dbReference type="InterPro" id="IPR019606">
    <property type="entry name" value="GerMN"/>
</dbReference>
<dbReference type="Proteomes" id="UP000184082">
    <property type="component" value="Unassembled WGS sequence"/>
</dbReference>
<gene>
    <name evidence="3" type="ORF">SAMN02745883_00344</name>
</gene>
<accession>A0A1M6LTU1</accession>
<keyword evidence="4" id="KW-1185">Reference proteome</keyword>
<dbReference type="STRING" id="1121266.SAMN02745883_00344"/>
<keyword evidence="1" id="KW-1133">Transmembrane helix</keyword>
<keyword evidence="1" id="KW-0472">Membrane</keyword>
<dbReference type="EMBL" id="FRAJ01000003">
    <property type="protein sequence ID" value="SHJ74619.1"/>
    <property type="molecule type" value="Genomic_DNA"/>
</dbReference>
<dbReference type="RefSeq" id="WP_072965647.1">
    <property type="nucleotide sequence ID" value="NZ_FRAJ01000003.1"/>
</dbReference>
<evidence type="ECO:0000259" key="2">
    <source>
        <dbReference type="SMART" id="SM00909"/>
    </source>
</evidence>
<reference evidence="3 4" key="1">
    <citation type="submission" date="2016-11" db="EMBL/GenBank/DDBJ databases">
        <authorList>
            <person name="Jaros S."/>
            <person name="Januszkiewicz K."/>
            <person name="Wedrychowicz H."/>
        </authorList>
    </citation>
    <scope>NUCLEOTIDE SEQUENCE [LARGE SCALE GENOMIC DNA]</scope>
    <source>
        <strain evidence="3 4">DSM 14501</strain>
    </source>
</reference>
<evidence type="ECO:0000313" key="3">
    <source>
        <dbReference type="EMBL" id="SHJ74619.1"/>
    </source>
</evidence>
<protein>
    <submittedName>
        <fullName evidence="3">Sporulation and spore germination</fullName>
    </submittedName>
</protein>
<sequence length="287" mass="34074">MKSIYKFMIFIIIVMIVMLILINIREDIKYSSEENAIPPIANEIKTTVKLYFIQGNELVEEKRTIISKDSHIENQIIKELIKGPRNKTLISPMPKNVKIISAETIEGIYYLNLSREFIDNNLWNTIDRRLIIWSIVNSVTELNYIKGVQFLIEGEKMTFDFEKYSLESPFMFSEDFIREDKNTPFGVIKEFLNNILTSRYDKAYTMLSDESRKSISFEDFKDIFSDYNNDLENYDIFTYHTQKFSNYVKVTVIYVFLEADGFDYNKKIEEDWKLVRENGMWKIVVID</sequence>
<proteinExistence type="predicted"/>
<feature type="transmembrane region" description="Helical" evidence="1">
    <location>
        <begin position="7"/>
        <end position="24"/>
    </location>
</feature>
<feature type="domain" description="GerMN" evidence="2">
    <location>
        <begin position="73"/>
        <end position="161"/>
    </location>
</feature>